<protein>
    <submittedName>
        <fullName evidence="1">Uncharacterized protein</fullName>
    </submittedName>
</protein>
<organism evidence="1 2">
    <name type="scientific">Fusarium decemcellulare</name>
    <dbReference type="NCBI Taxonomy" id="57161"/>
    <lineage>
        <taxon>Eukaryota</taxon>
        <taxon>Fungi</taxon>
        <taxon>Dikarya</taxon>
        <taxon>Ascomycota</taxon>
        <taxon>Pezizomycotina</taxon>
        <taxon>Sordariomycetes</taxon>
        <taxon>Hypocreomycetidae</taxon>
        <taxon>Hypocreales</taxon>
        <taxon>Nectriaceae</taxon>
        <taxon>Fusarium</taxon>
        <taxon>Fusarium decemcellulare species complex</taxon>
    </lineage>
</organism>
<accession>A0ACC1RQG6</accession>
<keyword evidence="2" id="KW-1185">Reference proteome</keyword>
<evidence type="ECO:0000313" key="1">
    <source>
        <dbReference type="EMBL" id="KAJ3522886.1"/>
    </source>
</evidence>
<name>A0ACC1RQG6_9HYPO</name>
<comment type="caution">
    <text evidence="1">The sequence shown here is derived from an EMBL/GenBank/DDBJ whole genome shotgun (WGS) entry which is preliminary data.</text>
</comment>
<dbReference type="EMBL" id="JANRMS010002358">
    <property type="protein sequence ID" value="KAJ3522886.1"/>
    <property type="molecule type" value="Genomic_DNA"/>
</dbReference>
<proteinExistence type="predicted"/>
<reference evidence="1" key="1">
    <citation type="submission" date="2022-08" db="EMBL/GenBank/DDBJ databases">
        <title>Genome Sequence of Fusarium decemcellulare.</title>
        <authorList>
            <person name="Buettner E."/>
        </authorList>
    </citation>
    <scope>NUCLEOTIDE SEQUENCE</scope>
    <source>
        <strain evidence="1">Babe19</strain>
    </source>
</reference>
<sequence>MAEGLAGLGVAASVLQVIDFGTRFIVKAWKIYSTDFAETLVSDLQRSSTNLHNVLHELQSISANDASEKAIRSLAGKSAAILKELLDSLAVISRAGEGRRRGAALKKAFLMAWKEDELRSLQVRLNEVKSDLILPVNLSLMTHATKTLDKQDQIIEEMRKMRADIQGLTDTSSNSMPASIGYGSQVVEHLTRGLEERDEIKSYLLRALISNIYKSEILSDATTAASIQLSKERRWNLQHKFIQKLHYDTMQERESIIEEAHEGTFHWVFGDQQSEYTSASSFKSWLESDEQLYWITGKAGSGKSTLMRFISRPVPPTADQVDHETKLLGKTRPRCETYLQRWAGSEQKLVIASFYFWAIGQKPQTSQKGLFCTLLYQLLKACPEVIPMIAPSRWESLCLFDEAPKRFSEEELGDMFRQAVAHISSRAKVVLFVDGLDEFDGDCNILISLFKECASSPIKICVSSRPWTEFEDAFGSCPSLRMEDVTYQDITNYVVDKFGTSHHFQRLQRRQTDVANELIQSVVQRASGVFLWVTIVVASLIAGMGAGDRIEDLEKRLNLLPTELKGLYERILDGIDPLYRQHTAQLFKMMTSCIALPPLLAFWFADETDFMERALRENPDTLPEYEVLERQEDMRRRLNSRCRGLLDVDTDLPNPQFGGTVRYLHKTVVEFIQSPSGKELMNKHLDSSFDADIRLAAAQVALLKIKIGWRTANKMEDTSLFQPYVSHCLAYVGRASPESSGDVMQLMDKLRDECKRSDKTLKGWDKSRAIARNALLGKPRQKGEQRTPGFIDLTPDEHFLCLATQGLVLQYTQARATKGCLLIGEPANAMPSNKSQPVSWSYHRLLGRPDGPALSLLSLPSVRDYRSVAMLEFLLDSGAKPNVEIDRIRGLLVDRATPWEEILAKAIRALDKGVGDEARKNASNCVRLMVDRGAKVSESAVSSAFKLANESRTCETLDEEHLLSSRLDFSGPSDVYGGFSQRSVYQALKAMKKNPDMGFKLQYVAY</sequence>
<gene>
    <name evidence="1" type="ORF">NM208_g12674</name>
</gene>
<evidence type="ECO:0000313" key="2">
    <source>
        <dbReference type="Proteomes" id="UP001148629"/>
    </source>
</evidence>
<dbReference type="Proteomes" id="UP001148629">
    <property type="component" value="Unassembled WGS sequence"/>
</dbReference>